<dbReference type="Pfam" id="PF07690">
    <property type="entry name" value="MFS_1"/>
    <property type="match status" value="2"/>
</dbReference>
<dbReference type="InterPro" id="IPR011701">
    <property type="entry name" value="MFS"/>
</dbReference>
<dbReference type="Gene3D" id="1.20.1720.10">
    <property type="entry name" value="Multidrug resistance protein D"/>
    <property type="match status" value="1"/>
</dbReference>
<evidence type="ECO:0000256" key="4">
    <source>
        <dbReference type="ARBA" id="ARBA00022989"/>
    </source>
</evidence>
<dbReference type="PROSITE" id="PS50850">
    <property type="entry name" value="MFS"/>
    <property type="match status" value="1"/>
</dbReference>
<feature type="transmembrane region" description="Helical" evidence="6">
    <location>
        <begin position="258"/>
        <end position="277"/>
    </location>
</feature>
<dbReference type="GO" id="GO:0012505">
    <property type="term" value="C:endomembrane system"/>
    <property type="evidence" value="ECO:0007669"/>
    <property type="project" value="UniProtKB-SubCell"/>
</dbReference>
<dbReference type="GO" id="GO:0005886">
    <property type="term" value="C:plasma membrane"/>
    <property type="evidence" value="ECO:0007669"/>
    <property type="project" value="TreeGrafter"/>
</dbReference>
<accession>A0A8H7QD11</accession>
<gene>
    <name evidence="8" type="ORF">INT46_006487</name>
</gene>
<feature type="transmembrane region" description="Helical" evidence="6">
    <location>
        <begin position="498"/>
        <end position="520"/>
    </location>
</feature>
<name>A0A8H7QD11_9FUNG</name>
<dbReference type="SUPFAM" id="SSF103473">
    <property type="entry name" value="MFS general substrate transporter"/>
    <property type="match status" value="2"/>
</dbReference>
<comment type="caution">
    <text evidence="8">The sequence shown here is derived from an EMBL/GenBank/DDBJ whole genome shotgun (WGS) entry which is preliminary data.</text>
</comment>
<feature type="transmembrane region" description="Helical" evidence="6">
    <location>
        <begin position="92"/>
        <end position="111"/>
    </location>
</feature>
<sequence length="562" mass="60689">MIQTPDHDLETQRPPLKRLYLIIASINCENKLLNLQASLCVVSFLAAFDNIIVAKFNGFGLYSWVNTAFLLTASTSQPLYGKCADMFGRRICFLFATGSYLIGAVLCGAAQSMVMLIVARALCGLGIGAFDTLMKIVVADYIPVRYIGMYQSMLGISWGLGYVVGALVGGVAAENTSWRSVFWMAVSGYINADFFSFSFKSCVVALGLIFIAIEGHCNIYNEEIGHVDFLGMLLWCGGCVSVILALSWGGTTYPWNNAIIIALLCVAGVLLIGFALYEQKIAKDPLIPRGIFANRSTVLILIAAFCYGGCFQSLMTYIPLYLSVIRQESSMASNLELLCLVLLACIFNVLTGLAIVKTGTYTWASRSSLCILVVACGLLQLLDVNSSRGLIVGLMVITGIGSGGMINSEIITAQASVSIEHVPSIVAFMTFCDQVGGITGITAQGSILSNTLSTKLHAMQLPGVTPELVRQSSAYLWSLPEPTQSIVMDVYMQAVKMSFWGSFAFAAAGLIATLGLKAYIMREDMNNVSIATTINEKENNDENSVVVVDENTLSSKETHRKE</sequence>
<feature type="transmembrane region" description="Helical" evidence="6">
    <location>
        <begin position="154"/>
        <end position="174"/>
    </location>
</feature>
<evidence type="ECO:0000256" key="3">
    <source>
        <dbReference type="ARBA" id="ARBA00022692"/>
    </source>
</evidence>
<dbReference type="InterPro" id="IPR020846">
    <property type="entry name" value="MFS_dom"/>
</dbReference>
<dbReference type="PANTHER" id="PTHR23501:SF191">
    <property type="entry name" value="VACUOLAR BASIC AMINO ACID TRANSPORTER 4"/>
    <property type="match status" value="1"/>
</dbReference>
<evidence type="ECO:0000313" key="9">
    <source>
        <dbReference type="Proteomes" id="UP000650833"/>
    </source>
</evidence>
<dbReference type="EMBL" id="JAEPRC010001052">
    <property type="protein sequence ID" value="KAG2190121.1"/>
    <property type="molecule type" value="Genomic_DNA"/>
</dbReference>
<evidence type="ECO:0000256" key="2">
    <source>
        <dbReference type="ARBA" id="ARBA00022448"/>
    </source>
</evidence>
<feature type="transmembrane region" description="Helical" evidence="6">
    <location>
        <begin position="334"/>
        <end position="356"/>
    </location>
</feature>
<evidence type="ECO:0000313" key="8">
    <source>
        <dbReference type="EMBL" id="KAG2190121.1"/>
    </source>
</evidence>
<feature type="transmembrane region" description="Helical" evidence="6">
    <location>
        <begin position="117"/>
        <end position="142"/>
    </location>
</feature>
<feature type="transmembrane region" description="Helical" evidence="6">
    <location>
        <begin position="225"/>
        <end position="246"/>
    </location>
</feature>
<keyword evidence="9" id="KW-1185">Reference proteome</keyword>
<keyword evidence="3 6" id="KW-0812">Transmembrane</keyword>
<comment type="subcellular location">
    <subcellularLocation>
        <location evidence="1">Endomembrane system</location>
        <topology evidence="1">Multi-pass membrane protein</topology>
    </subcellularLocation>
</comment>
<feature type="transmembrane region" description="Helical" evidence="6">
    <location>
        <begin position="388"/>
        <end position="406"/>
    </location>
</feature>
<reference evidence="8" key="1">
    <citation type="submission" date="2020-12" db="EMBL/GenBank/DDBJ databases">
        <title>Metabolic potential, ecology and presence of endohyphal bacteria is reflected in genomic diversity of Mucoromycotina.</title>
        <authorList>
            <person name="Muszewska A."/>
            <person name="Okrasinska A."/>
            <person name="Steczkiewicz K."/>
            <person name="Drgas O."/>
            <person name="Orlowska M."/>
            <person name="Perlinska-Lenart U."/>
            <person name="Aleksandrzak-Piekarczyk T."/>
            <person name="Szatraj K."/>
            <person name="Zielenkiewicz U."/>
            <person name="Pilsyk S."/>
            <person name="Malc E."/>
            <person name="Mieczkowski P."/>
            <person name="Kruszewska J.S."/>
            <person name="Biernat P."/>
            <person name="Pawlowska J."/>
        </authorList>
    </citation>
    <scope>NUCLEOTIDE SEQUENCE</scope>
    <source>
        <strain evidence="8">CBS 226.32</strain>
    </source>
</reference>
<evidence type="ECO:0000256" key="1">
    <source>
        <dbReference type="ARBA" id="ARBA00004127"/>
    </source>
</evidence>
<feature type="transmembrane region" description="Helical" evidence="6">
    <location>
        <begin position="363"/>
        <end position="382"/>
    </location>
</feature>
<organism evidence="8 9">
    <name type="scientific">Mucor plumbeus</name>
    <dbReference type="NCBI Taxonomy" id="97098"/>
    <lineage>
        <taxon>Eukaryota</taxon>
        <taxon>Fungi</taxon>
        <taxon>Fungi incertae sedis</taxon>
        <taxon>Mucoromycota</taxon>
        <taxon>Mucoromycotina</taxon>
        <taxon>Mucoromycetes</taxon>
        <taxon>Mucorales</taxon>
        <taxon>Mucorineae</taxon>
        <taxon>Mucoraceae</taxon>
        <taxon>Mucor</taxon>
    </lineage>
</organism>
<dbReference type="Proteomes" id="UP000650833">
    <property type="component" value="Unassembled WGS sequence"/>
</dbReference>
<keyword evidence="4 6" id="KW-1133">Transmembrane helix</keyword>
<keyword evidence="5 6" id="KW-0472">Membrane</keyword>
<feature type="transmembrane region" description="Helical" evidence="6">
    <location>
        <begin position="298"/>
        <end position="322"/>
    </location>
</feature>
<dbReference type="AlphaFoldDB" id="A0A8H7QD11"/>
<dbReference type="InterPro" id="IPR036259">
    <property type="entry name" value="MFS_trans_sf"/>
</dbReference>
<protein>
    <recommendedName>
        <fullName evidence="7">Major facilitator superfamily (MFS) profile domain-containing protein</fullName>
    </recommendedName>
</protein>
<proteinExistence type="predicted"/>
<dbReference type="GO" id="GO:0022857">
    <property type="term" value="F:transmembrane transporter activity"/>
    <property type="evidence" value="ECO:0007669"/>
    <property type="project" value="InterPro"/>
</dbReference>
<evidence type="ECO:0000256" key="5">
    <source>
        <dbReference type="ARBA" id="ARBA00023136"/>
    </source>
</evidence>
<evidence type="ECO:0000259" key="7">
    <source>
        <dbReference type="PROSITE" id="PS50850"/>
    </source>
</evidence>
<evidence type="ECO:0000256" key="6">
    <source>
        <dbReference type="SAM" id="Phobius"/>
    </source>
</evidence>
<feature type="transmembrane region" description="Helical" evidence="6">
    <location>
        <begin position="194"/>
        <end position="213"/>
    </location>
</feature>
<dbReference type="OrthoDB" id="10021397at2759"/>
<dbReference type="Gene3D" id="1.20.1250.20">
    <property type="entry name" value="MFS general substrate transporter like domains"/>
    <property type="match status" value="1"/>
</dbReference>
<keyword evidence="2" id="KW-0813">Transport</keyword>
<dbReference type="PANTHER" id="PTHR23501">
    <property type="entry name" value="MAJOR FACILITATOR SUPERFAMILY"/>
    <property type="match status" value="1"/>
</dbReference>
<feature type="domain" description="Major facilitator superfamily (MFS) profile" evidence="7">
    <location>
        <begin position="1"/>
        <end position="525"/>
    </location>
</feature>